<organism evidence="3 4">
    <name type="scientific">Saccharothrix violaceirubra</name>
    <dbReference type="NCBI Taxonomy" id="413306"/>
    <lineage>
        <taxon>Bacteria</taxon>
        <taxon>Bacillati</taxon>
        <taxon>Actinomycetota</taxon>
        <taxon>Actinomycetes</taxon>
        <taxon>Pseudonocardiales</taxon>
        <taxon>Pseudonocardiaceae</taxon>
        <taxon>Saccharothrix</taxon>
    </lineage>
</organism>
<keyword evidence="1" id="KW-1133">Transmembrane helix</keyword>
<dbReference type="EMBL" id="JACHJS010000001">
    <property type="protein sequence ID" value="MBB4966451.1"/>
    <property type="molecule type" value="Genomic_DNA"/>
</dbReference>
<evidence type="ECO:0000256" key="1">
    <source>
        <dbReference type="SAM" id="Phobius"/>
    </source>
</evidence>
<keyword evidence="4" id="KW-1185">Reference proteome</keyword>
<keyword evidence="2" id="KW-0732">Signal</keyword>
<keyword evidence="1" id="KW-0812">Transmembrane</keyword>
<dbReference type="PROSITE" id="PS51257">
    <property type="entry name" value="PROKAR_LIPOPROTEIN"/>
    <property type="match status" value="1"/>
</dbReference>
<evidence type="ECO:0008006" key="5">
    <source>
        <dbReference type="Google" id="ProtNLM"/>
    </source>
</evidence>
<accession>A0A7W7WWU6</accession>
<sequence length="253" mass="26665">MTCRKLSAFALAVALTVLSCVPAWAGETVKPPSQSDFDAALAAARTPAAMSYARTNFRQVAGAEPAAVTIADRGVAVYMLNPDFVRDVPDAPVGIVQYIAVTATADTGVRATLRASPEGADNAWTVGSVFSGDDEETLSRDLAPGSVLLNEPQINGWYALTATGVTLLRASFPQSEVGQSVSLDEYGKQVRARYRAHLPEAAPTTEAERGPSTVGLLVAGCVVLLVFVLVFGRSRRHSQRKSTPTSDGARLSK</sequence>
<feature type="transmembrane region" description="Helical" evidence="1">
    <location>
        <begin position="214"/>
        <end position="232"/>
    </location>
</feature>
<gene>
    <name evidence="3" type="ORF">F4559_003810</name>
</gene>
<feature type="signal peptide" evidence="2">
    <location>
        <begin position="1"/>
        <end position="25"/>
    </location>
</feature>
<name>A0A7W7WWU6_9PSEU</name>
<keyword evidence="1" id="KW-0472">Membrane</keyword>
<proteinExistence type="predicted"/>
<comment type="caution">
    <text evidence="3">The sequence shown here is derived from an EMBL/GenBank/DDBJ whole genome shotgun (WGS) entry which is preliminary data.</text>
</comment>
<dbReference type="AlphaFoldDB" id="A0A7W7WWU6"/>
<evidence type="ECO:0000256" key="2">
    <source>
        <dbReference type="SAM" id="SignalP"/>
    </source>
</evidence>
<dbReference type="RefSeq" id="WP_184670441.1">
    <property type="nucleotide sequence ID" value="NZ_BAABAI010000024.1"/>
</dbReference>
<reference evidence="3 4" key="1">
    <citation type="submission" date="2020-08" db="EMBL/GenBank/DDBJ databases">
        <title>Sequencing the genomes of 1000 actinobacteria strains.</title>
        <authorList>
            <person name="Klenk H.-P."/>
        </authorList>
    </citation>
    <scope>NUCLEOTIDE SEQUENCE [LARGE SCALE GENOMIC DNA]</scope>
    <source>
        <strain evidence="3 4">DSM 45084</strain>
    </source>
</reference>
<evidence type="ECO:0000313" key="4">
    <source>
        <dbReference type="Proteomes" id="UP000542674"/>
    </source>
</evidence>
<feature type="chain" id="PRO_5031065307" description="LPXTG-motif cell wall-anchored protein" evidence="2">
    <location>
        <begin position="26"/>
        <end position="253"/>
    </location>
</feature>
<evidence type="ECO:0000313" key="3">
    <source>
        <dbReference type="EMBL" id="MBB4966451.1"/>
    </source>
</evidence>
<dbReference type="Proteomes" id="UP000542674">
    <property type="component" value="Unassembled WGS sequence"/>
</dbReference>
<protein>
    <recommendedName>
        <fullName evidence="5">LPXTG-motif cell wall-anchored protein</fullName>
    </recommendedName>
</protein>